<dbReference type="InterPro" id="IPR013830">
    <property type="entry name" value="SGNH_hydro"/>
</dbReference>
<reference evidence="6 7" key="1">
    <citation type="submission" date="2019-07" db="EMBL/GenBank/DDBJ databases">
        <title>Genomes of Cafeteria roenbergensis.</title>
        <authorList>
            <person name="Fischer M.G."/>
            <person name="Hackl T."/>
            <person name="Roman M."/>
        </authorList>
    </citation>
    <scope>NUCLEOTIDE SEQUENCE [LARGE SCALE GENOMIC DNA]</scope>
    <source>
        <strain evidence="3 8">Cflag</strain>
        <strain evidence="5 6">E4-10P</strain>
        <strain evidence="4 7">RCC970-E3</strain>
    </source>
</reference>
<dbReference type="Gene3D" id="3.40.50.1110">
    <property type="entry name" value="SGNH hydrolase"/>
    <property type="match status" value="1"/>
</dbReference>
<dbReference type="EMBL" id="VLTM01000008">
    <property type="protein sequence ID" value="KAA0166601.1"/>
    <property type="molecule type" value="Genomic_DNA"/>
</dbReference>
<dbReference type="Pfam" id="PF13472">
    <property type="entry name" value="Lipase_GDSL_2"/>
    <property type="match status" value="1"/>
</dbReference>
<dbReference type="AlphaFoldDB" id="A0A5A8EL52"/>
<feature type="domain" description="SGNH hydrolase-type esterase" evidence="2">
    <location>
        <begin position="7"/>
        <end position="186"/>
    </location>
</feature>
<proteinExistence type="predicted"/>
<dbReference type="OrthoDB" id="671439at2759"/>
<evidence type="ECO:0000313" key="5">
    <source>
        <dbReference type="EMBL" id="KAA0176471.1"/>
    </source>
</evidence>
<evidence type="ECO:0000256" key="1">
    <source>
        <dbReference type="SAM" id="MobiDB-lite"/>
    </source>
</evidence>
<evidence type="ECO:0000313" key="8">
    <source>
        <dbReference type="Proteomes" id="UP000325113"/>
    </source>
</evidence>
<protein>
    <recommendedName>
        <fullName evidence="2">SGNH hydrolase-type esterase domain-containing protein</fullName>
    </recommendedName>
</protein>
<evidence type="ECO:0000313" key="3">
    <source>
        <dbReference type="EMBL" id="KAA0166601.1"/>
    </source>
</evidence>
<dbReference type="Proteomes" id="UP000324907">
    <property type="component" value="Unassembled WGS sequence"/>
</dbReference>
<dbReference type="PANTHER" id="PTHR14209:SF19">
    <property type="entry name" value="ISOAMYL ACETATE-HYDROLYZING ESTERASE 1 HOMOLOG"/>
    <property type="match status" value="1"/>
</dbReference>
<dbReference type="EMBL" id="VLTO01000008">
    <property type="protein sequence ID" value="KAA0176471.1"/>
    <property type="molecule type" value="Genomic_DNA"/>
</dbReference>
<dbReference type="Proteomes" id="UP000322899">
    <property type="component" value="Unassembled WGS sequence"/>
</dbReference>
<evidence type="ECO:0000313" key="4">
    <source>
        <dbReference type="EMBL" id="KAA0170323.1"/>
    </source>
</evidence>
<comment type="caution">
    <text evidence="5">The sequence shown here is derived from an EMBL/GenBank/DDBJ whole genome shotgun (WGS) entry which is preliminary data.</text>
</comment>
<dbReference type="SUPFAM" id="SSF52266">
    <property type="entry name" value="SGNH hydrolase"/>
    <property type="match status" value="1"/>
</dbReference>
<organism evidence="5 6">
    <name type="scientific">Cafeteria roenbergensis</name>
    <name type="common">Marine flagellate</name>
    <dbReference type="NCBI Taxonomy" id="33653"/>
    <lineage>
        <taxon>Eukaryota</taxon>
        <taxon>Sar</taxon>
        <taxon>Stramenopiles</taxon>
        <taxon>Bigyra</taxon>
        <taxon>Opalozoa</taxon>
        <taxon>Bicosoecida</taxon>
        <taxon>Cafeteriaceae</taxon>
        <taxon>Cafeteria</taxon>
    </lineage>
</organism>
<name>A0A5A8EL52_CAFRO</name>
<dbReference type="InterPro" id="IPR045136">
    <property type="entry name" value="Iah1-like"/>
</dbReference>
<dbReference type="PANTHER" id="PTHR14209">
    <property type="entry name" value="ISOAMYL ACETATE-HYDROLYZING ESTERASE 1"/>
    <property type="match status" value="1"/>
</dbReference>
<dbReference type="InterPro" id="IPR036514">
    <property type="entry name" value="SGNH_hydro_sf"/>
</dbReference>
<feature type="region of interest" description="Disordered" evidence="1">
    <location>
        <begin position="234"/>
        <end position="257"/>
    </location>
</feature>
<dbReference type="EMBL" id="VLTL01000014">
    <property type="protein sequence ID" value="KAA0170323.1"/>
    <property type="molecule type" value="Genomic_DNA"/>
</dbReference>
<sequence length="257" mass="26565">MRGVVVVFGDSITQMGHGEGAWVACLQDAYSRRADFLNRGFSGYTTRSVGPLLDAIFPPEAAGGGGGGSSSKPYLLTTVWLGANDAASNDLQHVPLAEFEARLGGIVDRALLCSRAVVVLTPAPVDSTAWPDRSNAASLAYGRAAARVAAARDGATCFDAHAALLEAGGEDWKAMLTDGLHLSRRGGEAVSRGLLSHIEEHHPDVAPGALKQDAPWWRDLDPKDPAAAVAAFLDGEGGTPGERSAEVAGPAAAADRS</sequence>
<evidence type="ECO:0000313" key="7">
    <source>
        <dbReference type="Proteomes" id="UP000324907"/>
    </source>
</evidence>
<evidence type="ECO:0000259" key="2">
    <source>
        <dbReference type="Pfam" id="PF13472"/>
    </source>
</evidence>
<accession>A0A5A8EL52</accession>
<gene>
    <name evidence="5" type="ORF">FNF27_02167</name>
    <name evidence="4" type="ORF">FNF28_01551</name>
    <name evidence="3" type="ORF">FNF31_01379</name>
</gene>
<dbReference type="Proteomes" id="UP000325113">
    <property type="component" value="Unassembled WGS sequence"/>
</dbReference>
<evidence type="ECO:0000313" key="6">
    <source>
        <dbReference type="Proteomes" id="UP000322899"/>
    </source>
</evidence>